<reference evidence="2 3" key="1">
    <citation type="submission" date="2016-03" db="EMBL/GenBank/DDBJ databases">
        <authorList>
            <person name="Ploux O."/>
        </authorList>
    </citation>
    <scope>NUCLEOTIDE SEQUENCE [LARGE SCALE GENOMIC DNA]</scope>
    <source>
        <strain evidence="2 3">UAMH 11012</strain>
    </source>
</reference>
<sequence length="662" mass="74839">MSSLLFPTIGNIGCLPSLTDAQAWRCHQTRKVDHTGVTFAEAFILIRIADVQEHPQIAIFVDPWQMHTTGDLQLKSESRFLADFKTSLPASVLWNAADQYITSKETRSLRKRKRKRLLELLPGNDDDAIEGLVRHVSISEGPKFRAISYAWGPALKPFNLHTAEGNISLTSSLHAALKRLRSATESTFLWADAICIDQANVHEKATQIRILPTIFQSAELGFAWIGNDADDSYQALETLLQIRINELKPDVWPTGLPPIPPEWQHPGLPQMKSEVRRHIAVLFQREWFRRAWVIQEIVLASEVKFVCGSWEISWDDIFAAVKICLDWSTFKKMKLSPRFNMMALLDEFAYTQSTKECDKLFTLLGISSDAETAAFDPDYSSSIETIARRYAAKFISRGHAMDLLYRSGKSKSYSFSSWIPNWTSNEPCRTISTWRGAHGIFSAGGPPTEYDRLAPHDARYLQVIGAMIDTVVKTGQNTTANSDLIKVVNSLTKIVDGLGDYPTGESRQELLLKIPIGNAIKPCEDEIGSFRTTEEGDKDPYADFQWNGSGNGIQSLQDMVEFFKQNREEREITWKYWCIAAAFLKRLSCGRFFVTQRGYIGVGPKTTKVYDHICVFAGEVVSFVLEKRSRTYSLIGECYVHGIMYGESSNFTGIRQEEFVLE</sequence>
<gene>
    <name evidence="2" type="ORF">PAC_00328</name>
</gene>
<proteinExistence type="predicted"/>
<protein>
    <recommendedName>
        <fullName evidence="1">Heterokaryon incompatibility domain-containing protein</fullName>
    </recommendedName>
</protein>
<dbReference type="AlphaFoldDB" id="A0A1L7WCF1"/>
<dbReference type="PANTHER" id="PTHR24148">
    <property type="entry name" value="ANKYRIN REPEAT DOMAIN-CONTAINING PROTEIN 39 HOMOLOG-RELATED"/>
    <property type="match status" value="1"/>
</dbReference>
<feature type="domain" description="Heterokaryon incompatibility" evidence="1">
    <location>
        <begin position="144"/>
        <end position="296"/>
    </location>
</feature>
<dbReference type="EMBL" id="FJOG01000001">
    <property type="protein sequence ID" value="CZR50456.1"/>
    <property type="molecule type" value="Genomic_DNA"/>
</dbReference>
<name>A0A1L7WCF1_9HELO</name>
<organism evidence="2 3">
    <name type="scientific">Phialocephala subalpina</name>
    <dbReference type="NCBI Taxonomy" id="576137"/>
    <lineage>
        <taxon>Eukaryota</taxon>
        <taxon>Fungi</taxon>
        <taxon>Dikarya</taxon>
        <taxon>Ascomycota</taxon>
        <taxon>Pezizomycotina</taxon>
        <taxon>Leotiomycetes</taxon>
        <taxon>Helotiales</taxon>
        <taxon>Mollisiaceae</taxon>
        <taxon>Phialocephala</taxon>
        <taxon>Phialocephala fortinii species complex</taxon>
    </lineage>
</organism>
<dbReference type="Pfam" id="PF26639">
    <property type="entry name" value="Het-6_barrel"/>
    <property type="match status" value="1"/>
</dbReference>
<evidence type="ECO:0000313" key="2">
    <source>
        <dbReference type="EMBL" id="CZR50456.1"/>
    </source>
</evidence>
<dbReference type="InterPro" id="IPR052895">
    <property type="entry name" value="HetReg/Transcr_Mod"/>
</dbReference>
<dbReference type="Proteomes" id="UP000184330">
    <property type="component" value="Unassembled WGS sequence"/>
</dbReference>
<evidence type="ECO:0000313" key="3">
    <source>
        <dbReference type="Proteomes" id="UP000184330"/>
    </source>
</evidence>
<accession>A0A1L7WCF1</accession>
<dbReference type="InterPro" id="IPR010730">
    <property type="entry name" value="HET"/>
</dbReference>
<dbReference type="OrthoDB" id="3553147at2759"/>
<keyword evidence="3" id="KW-1185">Reference proteome</keyword>
<dbReference type="Pfam" id="PF06985">
    <property type="entry name" value="HET"/>
    <property type="match status" value="1"/>
</dbReference>
<evidence type="ECO:0000259" key="1">
    <source>
        <dbReference type="Pfam" id="PF06985"/>
    </source>
</evidence>
<dbReference type="PANTHER" id="PTHR24148:SF64">
    <property type="entry name" value="HETEROKARYON INCOMPATIBILITY DOMAIN-CONTAINING PROTEIN"/>
    <property type="match status" value="1"/>
</dbReference>